<dbReference type="SUPFAM" id="SSF56436">
    <property type="entry name" value="C-type lectin-like"/>
    <property type="match status" value="1"/>
</dbReference>
<name>A0AAE1TQJ4_9EUCA</name>
<evidence type="ECO:0000313" key="2">
    <source>
        <dbReference type="EMBL" id="KAK4291770.1"/>
    </source>
</evidence>
<dbReference type="EMBL" id="JAWZYT010005055">
    <property type="protein sequence ID" value="KAK4291770.1"/>
    <property type="molecule type" value="Genomic_DNA"/>
</dbReference>
<dbReference type="InterPro" id="IPR050111">
    <property type="entry name" value="C-type_lectin/snaclec_domain"/>
</dbReference>
<organism evidence="2 3">
    <name type="scientific">Petrolisthes manimaculis</name>
    <dbReference type="NCBI Taxonomy" id="1843537"/>
    <lineage>
        <taxon>Eukaryota</taxon>
        <taxon>Metazoa</taxon>
        <taxon>Ecdysozoa</taxon>
        <taxon>Arthropoda</taxon>
        <taxon>Crustacea</taxon>
        <taxon>Multicrustacea</taxon>
        <taxon>Malacostraca</taxon>
        <taxon>Eumalacostraca</taxon>
        <taxon>Eucarida</taxon>
        <taxon>Decapoda</taxon>
        <taxon>Pleocyemata</taxon>
        <taxon>Anomura</taxon>
        <taxon>Galatheoidea</taxon>
        <taxon>Porcellanidae</taxon>
        <taxon>Petrolisthes</taxon>
    </lineage>
</organism>
<reference evidence="2" key="1">
    <citation type="submission" date="2023-11" db="EMBL/GenBank/DDBJ databases">
        <title>Genome assemblies of two species of porcelain crab, Petrolisthes cinctipes and Petrolisthes manimaculis (Anomura: Porcellanidae).</title>
        <authorList>
            <person name="Angst P."/>
        </authorList>
    </citation>
    <scope>NUCLEOTIDE SEQUENCE</scope>
    <source>
        <strain evidence="2">PB745_02</strain>
        <tissue evidence="2">Gill</tissue>
    </source>
</reference>
<evidence type="ECO:0000259" key="1">
    <source>
        <dbReference type="PROSITE" id="PS50041"/>
    </source>
</evidence>
<proteinExistence type="predicted"/>
<dbReference type="CDD" id="cd00037">
    <property type="entry name" value="CLECT"/>
    <property type="match status" value="1"/>
</dbReference>
<dbReference type="Gene3D" id="3.10.100.10">
    <property type="entry name" value="Mannose-Binding Protein A, subunit A"/>
    <property type="match status" value="1"/>
</dbReference>
<evidence type="ECO:0000313" key="3">
    <source>
        <dbReference type="Proteomes" id="UP001292094"/>
    </source>
</evidence>
<dbReference type="PANTHER" id="PTHR22803">
    <property type="entry name" value="MANNOSE, PHOSPHOLIPASE, LECTIN RECEPTOR RELATED"/>
    <property type="match status" value="1"/>
</dbReference>
<dbReference type="InterPro" id="IPR016187">
    <property type="entry name" value="CTDL_fold"/>
</dbReference>
<comment type="caution">
    <text evidence="2">The sequence shown here is derived from an EMBL/GenBank/DDBJ whole genome shotgun (WGS) entry which is preliminary data.</text>
</comment>
<dbReference type="InterPro" id="IPR001304">
    <property type="entry name" value="C-type_lectin-like"/>
</dbReference>
<dbReference type="Pfam" id="PF00059">
    <property type="entry name" value="Lectin_C"/>
    <property type="match status" value="1"/>
</dbReference>
<gene>
    <name evidence="2" type="ORF">Pmani_035425</name>
</gene>
<keyword evidence="3" id="KW-1185">Reference proteome</keyword>
<protein>
    <recommendedName>
        <fullName evidence="1">C-type lectin domain-containing protein</fullName>
    </recommendedName>
</protein>
<sequence length="122" mass="13570">MESTLDWQSARTLCQDLGGDLAKVSTGRALRQAYAYIKAYALSGTFWLGGGDQVVEGDWVWVYDGTRVDKGTPYWAINTGLFGNSHEPSGGSDENCLAMAEDRFYFFTDRPCTESHHPICME</sequence>
<dbReference type="AlphaFoldDB" id="A0AAE1TQJ4"/>
<feature type="domain" description="C-type lectin" evidence="1">
    <location>
        <begin position="1"/>
        <end position="121"/>
    </location>
</feature>
<dbReference type="Proteomes" id="UP001292094">
    <property type="component" value="Unassembled WGS sequence"/>
</dbReference>
<dbReference type="PROSITE" id="PS50041">
    <property type="entry name" value="C_TYPE_LECTIN_2"/>
    <property type="match status" value="1"/>
</dbReference>
<dbReference type="InterPro" id="IPR016186">
    <property type="entry name" value="C-type_lectin-like/link_sf"/>
</dbReference>
<accession>A0AAE1TQJ4</accession>